<accession>A0A7J8QMG5</accession>
<dbReference type="AlphaFoldDB" id="A0A7J8QMG5"/>
<dbReference type="Proteomes" id="UP000593578">
    <property type="component" value="Unassembled WGS sequence"/>
</dbReference>
<proteinExistence type="predicted"/>
<evidence type="ECO:0000313" key="2">
    <source>
        <dbReference type="Proteomes" id="UP000593578"/>
    </source>
</evidence>
<sequence>MGFNKCALRVGRRCGSPRYWMEEALLEVEAIILNEQR</sequence>
<dbReference type="EMBL" id="JABEZZ010000013">
    <property type="protein sequence ID" value="MBA0602396.1"/>
    <property type="molecule type" value="Genomic_DNA"/>
</dbReference>
<evidence type="ECO:0000313" key="1">
    <source>
        <dbReference type="EMBL" id="MBA0602396.1"/>
    </source>
</evidence>
<name>A0A7J8QMG5_GOSRA</name>
<protein>
    <submittedName>
        <fullName evidence="1">Uncharacterized protein</fullName>
    </submittedName>
</protein>
<gene>
    <name evidence="1" type="ORF">Gorai_002576</name>
</gene>
<comment type="caution">
    <text evidence="1">The sequence shown here is derived from an EMBL/GenBank/DDBJ whole genome shotgun (WGS) entry which is preliminary data.</text>
</comment>
<reference evidence="1 2" key="1">
    <citation type="journal article" date="2019" name="Genome Biol. Evol.">
        <title>Insights into the evolution of the New World diploid cottons (Gossypium, subgenus Houzingenia) based on genome sequencing.</title>
        <authorList>
            <person name="Grover C.E."/>
            <person name="Arick M.A. 2nd"/>
            <person name="Thrash A."/>
            <person name="Conover J.L."/>
            <person name="Sanders W.S."/>
            <person name="Peterson D.G."/>
            <person name="Frelichowski J.E."/>
            <person name="Scheffler J.A."/>
            <person name="Scheffler B.E."/>
            <person name="Wendel J.F."/>
        </authorList>
    </citation>
    <scope>NUCLEOTIDE SEQUENCE [LARGE SCALE GENOMIC DNA]</scope>
    <source>
        <strain evidence="1">8</strain>
        <tissue evidence="1">Leaf</tissue>
    </source>
</reference>
<organism evidence="1 2">
    <name type="scientific">Gossypium raimondii</name>
    <name type="common">Peruvian cotton</name>
    <name type="synonym">Gossypium klotzschianum subsp. raimondii</name>
    <dbReference type="NCBI Taxonomy" id="29730"/>
    <lineage>
        <taxon>Eukaryota</taxon>
        <taxon>Viridiplantae</taxon>
        <taxon>Streptophyta</taxon>
        <taxon>Embryophyta</taxon>
        <taxon>Tracheophyta</taxon>
        <taxon>Spermatophyta</taxon>
        <taxon>Magnoliopsida</taxon>
        <taxon>eudicotyledons</taxon>
        <taxon>Gunneridae</taxon>
        <taxon>Pentapetalae</taxon>
        <taxon>rosids</taxon>
        <taxon>malvids</taxon>
        <taxon>Malvales</taxon>
        <taxon>Malvaceae</taxon>
        <taxon>Malvoideae</taxon>
        <taxon>Gossypium</taxon>
    </lineage>
</organism>
<feature type="non-terminal residue" evidence="1">
    <location>
        <position position="37"/>
    </location>
</feature>